<comment type="caution">
    <text evidence="2">The sequence shown here is derived from an EMBL/GenBank/DDBJ whole genome shotgun (WGS) entry which is preliminary data.</text>
</comment>
<evidence type="ECO:0000313" key="2">
    <source>
        <dbReference type="EMBL" id="MST32567.1"/>
    </source>
</evidence>
<feature type="transmembrane region" description="Helical" evidence="1">
    <location>
        <begin position="7"/>
        <end position="26"/>
    </location>
</feature>
<proteinExistence type="predicted"/>
<keyword evidence="3" id="KW-1185">Reference proteome</keyword>
<evidence type="ECO:0000256" key="1">
    <source>
        <dbReference type="SAM" id="Phobius"/>
    </source>
</evidence>
<dbReference type="Proteomes" id="UP000437736">
    <property type="component" value="Unassembled WGS sequence"/>
</dbReference>
<keyword evidence="1" id="KW-0472">Membrane</keyword>
<sequence length="147" mass="15355">MRATGRVLAGAAGVAAVALLVVGLARLSDATLTAWGTVAAVGIVAAGWAARQRLSSEPTVAVRPAAGGVEDRPFAGFEAARGRVASALETEDGFERSLQPYLQELVTARLGDGARDRLGERGWQLVFGPPPRQPGVAELEDLVRRLQ</sequence>
<gene>
    <name evidence="2" type="ORF">GHK86_07505</name>
</gene>
<dbReference type="EMBL" id="WJHE01000332">
    <property type="protein sequence ID" value="MST32567.1"/>
    <property type="molecule type" value="Genomic_DNA"/>
</dbReference>
<name>A0ABW9QRV1_9ACTN</name>
<evidence type="ECO:0000313" key="3">
    <source>
        <dbReference type="Proteomes" id="UP000437736"/>
    </source>
</evidence>
<organism evidence="2 3">
    <name type="scientific">Acidiferrimicrobium australe</name>
    <dbReference type="NCBI Taxonomy" id="2664430"/>
    <lineage>
        <taxon>Bacteria</taxon>
        <taxon>Bacillati</taxon>
        <taxon>Actinomycetota</taxon>
        <taxon>Acidimicrobiia</taxon>
        <taxon>Acidimicrobiales</taxon>
        <taxon>Acidimicrobiaceae</taxon>
        <taxon>Acidiferrimicrobium</taxon>
    </lineage>
</organism>
<reference evidence="2 3" key="1">
    <citation type="submission" date="2019-11" db="EMBL/GenBank/DDBJ databases">
        <title>Acidiferrimicrobium australis gen. nov., sp. nov., an acidophilic and obligately heterotrophic, member of the Actinobacteria that catalyses dissimilatory oxido- reduction of iron isolated from metal-rich acidic water in Chile.</title>
        <authorList>
            <person name="Gonzalez D."/>
            <person name="Huber K."/>
            <person name="Hedrich S."/>
            <person name="Rojas-Villalobos C."/>
            <person name="Quatrini R."/>
            <person name="Dinamarca M.A."/>
            <person name="Schwarz A."/>
            <person name="Canales C."/>
            <person name="Nancucheo I."/>
        </authorList>
    </citation>
    <scope>NUCLEOTIDE SEQUENCE [LARGE SCALE GENOMIC DNA]</scope>
    <source>
        <strain evidence="2 3">USS-CCA1</strain>
    </source>
</reference>
<feature type="transmembrane region" description="Helical" evidence="1">
    <location>
        <begin position="32"/>
        <end position="50"/>
    </location>
</feature>
<keyword evidence="1" id="KW-0812">Transmembrane</keyword>
<protein>
    <submittedName>
        <fullName evidence="2">Uncharacterized protein</fullName>
    </submittedName>
</protein>
<accession>A0ABW9QRV1</accession>
<keyword evidence="1" id="KW-1133">Transmembrane helix</keyword>